<keyword evidence="1" id="KW-0472">Membrane</keyword>
<feature type="transmembrane region" description="Helical" evidence="1">
    <location>
        <begin position="143"/>
        <end position="171"/>
    </location>
</feature>
<evidence type="ECO:0000313" key="3">
    <source>
        <dbReference type="Proteomes" id="UP000030690"/>
    </source>
</evidence>
<reference evidence="2 3" key="2">
    <citation type="submission" date="2013-02" db="EMBL/GenBank/DDBJ databases">
        <title>The Genome Sequence of Plasmodium falciparum Vietnam Oak-Knoll (FVO).</title>
        <authorList>
            <consortium name="The Broad Institute Genome Sequencing Platform"/>
            <consortium name="The Broad Institute Genome Sequencing Center for Infectious Disease"/>
            <person name="Neafsey D."/>
            <person name="Cheeseman I."/>
            <person name="Volkman S."/>
            <person name="Adams J."/>
            <person name="Walker B."/>
            <person name="Young S.K."/>
            <person name="Zeng Q."/>
            <person name="Gargeya S."/>
            <person name="Fitzgerald M."/>
            <person name="Haas B."/>
            <person name="Abouelleil A."/>
            <person name="Alvarado L."/>
            <person name="Arachchi H.M."/>
            <person name="Berlin A.M."/>
            <person name="Chapman S.B."/>
            <person name="Dewar J."/>
            <person name="Goldberg J."/>
            <person name="Griggs A."/>
            <person name="Gujja S."/>
            <person name="Hansen M."/>
            <person name="Howarth C."/>
            <person name="Imamovic A."/>
            <person name="Larimer J."/>
            <person name="McCowan C."/>
            <person name="Murphy C."/>
            <person name="Neiman D."/>
            <person name="Pearson M."/>
            <person name="Priest M."/>
            <person name="Roberts A."/>
            <person name="Saif S."/>
            <person name="Shea T."/>
            <person name="Sisk P."/>
            <person name="Sykes S."/>
            <person name="Wortman J."/>
            <person name="Nusbaum C."/>
            <person name="Birren B."/>
        </authorList>
    </citation>
    <scope>NUCLEOTIDE SEQUENCE [LARGE SCALE GENOMIC DNA]</scope>
    <source>
        <strain evidence="3">Vietnam Oak-Knoll (FVO)</strain>
    </source>
</reference>
<keyword evidence="1" id="KW-1133">Transmembrane helix</keyword>
<dbReference type="SMR" id="A0A024UYJ9"/>
<reference evidence="2 3" key="1">
    <citation type="submission" date="2013-02" db="EMBL/GenBank/DDBJ databases">
        <title>The Genome Annotation of Plasmodium falciparum Vietnam Oak-Knoll (FVO).</title>
        <authorList>
            <consortium name="The Broad Institute Genome Sequencing Platform"/>
            <consortium name="The Broad Institute Genome Sequencing Center for Infectious Disease"/>
            <person name="Neafsey D."/>
            <person name="Hoffman S."/>
            <person name="Volkman S."/>
            <person name="Rosenthal P."/>
            <person name="Walker B."/>
            <person name="Young S.K."/>
            <person name="Zeng Q."/>
            <person name="Gargeya S."/>
            <person name="Fitzgerald M."/>
            <person name="Haas B."/>
            <person name="Abouelleil A."/>
            <person name="Allen A.W."/>
            <person name="Alvarado L."/>
            <person name="Arachchi H.M."/>
            <person name="Berlin A.M."/>
            <person name="Chapman S.B."/>
            <person name="Gainer-Dewar J."/>
            <person name="Goldberg J."/>
            <person name="Griggs A."/>
            <person name="Gujja S."/>
            <person name="Hansen M."/>
            <person name="Howarth C."/>
            <person name="Imamovic A."/>
            <person name="Ireland A."/>
            <person name="Larimer J."/>
            <person name="McCowan C."/>
            <person name="Murphy C."/>
            <person name="Pearson M."/>
            <person name="Poon T.W."/>
            <person name="Priest M."/>
            <person name="Roberts A."/>
            <person name="Saif S."/>
            <person name="Shea T."/>
            <person name="Sisk P."/>
            <person name="Sykes S."/>
            <person name="Wortman J."/>
            <person name="Nusbaum C."/>
            <person name="Birren B."/>
        </authorList>
    </citation>
    <scope>NUCLEOTIDE SEQUENCE [LARGE SCALE GENOMIC DNA]</scope>
    <source>
        <strain evidence="3">Vietnam Oak-Knoll (FVO)</strain>
    </source>
</reference>
<protein>
    <recommendedName>
        <fullName evidence="4">MARVEL domain-containing protein</fullName>
    </recommendedName>
</protein>
<sequence length="186" mass="21026">MKIFNYICGRPLRNGGTAPLIYNPVRKWLIILMILYICLSILSYLIFLFPKASDLQCLALIDSLFNFSLSIGVSYVMAPYYSIISCREWGTEYEWGIVAVVSAVMAIVDVLSSCYGIYVLYTITSVVFNKRIGMNNDCNSYNAVLFFSANSILVFLHLTVATVSTVVYFLLMKGIDKQLEDNRNII</sequence>
<accession>A0A024UYJ9</accession>
<proteinExistence type="predicted"/>
<name>A0A024UYJ9_PLAFA</name>
<dbReference type="OrthoDB" id="365936at2759"/>
<dbReference type="AlphaFoldDB" id="A0A024UYJ9"/>
<feature type="transmembrane region" description="Helical" evidence="1">
    <location>
        <begin position="64"/>
        <end position="83"/>
    </location>
</feature>
<gene>
    <name evidence="2" type="ORF">PFFVO_05598</name>
</gene>
<keyword evidence="1" id="KW-0812">Transmembrane</keyword>
<evidence type="ECO:0000256" key="1">
    <source>
        <dbReference type="SAM" id="Phobius"/>
    </source>
</evidence>
<organism evidence="2 3">
    <name type="scientific">Plasmodium falciparum Vietnam Oak-Knoll</name>
    <name type="common">FVO</name>
    <dbReference type="NCBI Taxonomy" id="1036723"/>
    <lineage>
        <taxon>Eukaryota</taxon>
        <taxon>Sar</taxon>
        <taxon>Alveolata</taxon>
        <taxon>Apicomplexa</taxon>
        <taxon>Aconoidasida</taxon>
        <taxon>Haemosporida</taxon>
        <taxon>Plasmodiidae</taxon>
        <taxon>Plasmodium</taxon>
        <taxon>Plasmodium (Laverania)</taxon>
    </lineage>
</organism>
<feature type="transmembrane region" description="Helical" evidence="1">
    <location>
        <begin position="28"/>
        <end position="49"/>
    </location>
</feature>
<dbReference type="EMBL" id="KI925184">
    <property type="protein sequence ID" value="ETW15304.1"/>
    <property type="molecule type" value="Genomic_DNA"/>
</dbReference>
<evidence type="ECO:0000313" key="2">
    <source>
        <dbReference type="EMBL" id="ETW15304.1"/>
    </source>
</evidence>
<dbReference type="Proteomes" id="UP000030690">
    <property type="component" value="Unassembled WGS sequence"/>
</dbReference>
<feature type="transmembrane region" description="Helical" evidence="1">
    <location>
        <begin position="95"/>
        <end position="123"/>
    </location>
</feature>
<evidence type="ECO:0008006" key="4">
    <source>
        <dbReference type="Google" id="ProtNLM"/>
    </source>
</evidence>